<dbReference type="EMBL" id="QGHB01000002">
    <property type="protein sequence ID" value="PWK88886.1"/>
    <property type="molecule type" value="Genomic_DNA"/>
</dbReference>
<reference evidence="3 4" key="1">
    <citation type="submission" date="2018-05" db="EMBL/GenBank/DDBJ databases">
        <title>Genomic Encyclopedia of Type Strains, Phase IV (KMG-IV): sequencing the most valuable type-strain genomes for metagenomic binning, comparative biology and taxonomic classification.</title>
        <authorList>
            <person name="Goeker M."/>
        </authorList>
    </citation>
    <scope>NUCLEOTIDE SEQUENCE [LARGE SCALE GENOMIC DNA]</scope>
    <source>
        <strain evidence="3 4">DSM 45480</strain>
    </source>
</reference>
<dbReference type="AlphaFoldDB" id="A0A316I917"/>
<accession>A0A316I917</accession>
<comment type="caution">
    <text evidence="3">The sequence shown here is derived from an EMBL/GenBank/DDBJ whole genome shotgun (WGS) entry which is preliminary data.</text>
</comment>
<evidence type="ECO:0000259" key="2">
    <source>
        <dbReference type="Pfam" id="PF00561"/>
    </source>
</evidence>
<evidence type="ECO:0000313" key="4">
    <source>
        <dbReference type="Proteomes" id="UP000246005"/>
    </source>
</evidence>
<evidence type="ECO:0000256" key="1">
    <source>
        <dbReference type="SAM" id="MobiDB-lite"/>
    </source>
</evidence>
<dbReference type="Pfam" id="PF00561">
    <property type="entry name" value="Abhydrolase_1"/>
    <property type="match status" value="1"/>
</dbReference>
<organism evidence="3 4">
    <name type="scientific">Lentzea atacamensis</name>
    <dbReference type="NCBI Taxonomy" id="531938"/>
    <lineage>
        <taxon>Bacteria</taxon>
        <taxon>Bacillati</taxon>
        <taxon>Actinomycetota</taxon>
        <taxon>Actinomycetes</taxon>
        <taxon>Pseudonocardiales</taxon>
        <taxon>Pseudonocardiaceae</taxon>
        <taxon>Lentzea</taxon>
    </lineage>
</organism>
<feature type="domain" description="AB hydrolase-1" evidence="2">
    <location>
        <begin position="47"/>
        <end position="279"/>
    </location>
</feature>
<dbReference type="Gene3D" id="3.40.50.1820">
    <property type="entry name" value="alpha/beta hydrolase"/>
    <property type="match status" value="1"/>
</dbReference>
<dbReference type="InterPro" id="IPR029058">
    <property type="entry name" value="AB_hydrolase_fold"/>
</dbReference>
<dbReference type="SUPFAM" id="SSF53474">
    <property type="entry name" value="alpha/beta-Hydrolases"/>
    <property type="match status" value="1"/>
</dbReference>
<protein>
    <submittedName>
        <fullName evidence="3">Pimeloyl-ACP methyl ester carboxylesterase</fullName>
    </submittedName>
</protein>
<dbReference type="GO" id="GO:0004806">
    <property type="term" value="F:triacylglycerol lipase activity"/>
    <property type="evidence" value="ECO:0007669"/>
    <property type="project" value="TreeGrafter"/>
</dbReference>
<dbReference type="InterPro" id="IPR000073">
    <property type="entry name" value="AB_hydrolase_1"/>
</dbReference>
<dbReference type="Proteomes" id="UP000246005">
    <property type="component" value="Unassembled WGS sequence"/>
</dbReference>
<proteinExistence type="predicted"/>
<dbReference type="GO" id="GO:0046503">
    <property type="term" value="P:glycerolipid catabolic process"/>
    <property type="evidence" value="ECO:0007669"/>
    <property type="project" value="TreeGrafter"/>
</dbReference>
<sequence length="296" mass="31683">MDLGRTRLNNPSGCRRSESMDQRGTTMITSVDGTTIGCRTTGRGPGVLVIPGPMEGAGDFRELAEALANDFTVHVLDRRGRGESGPHRAGHGLRTEVEDVRAVLDATGAQRLLGVSSGAVIALEATLRLPGITHVVAYEPPIDLAKHKGGVLARFEQEVEAGRHPEAVVTITKGLGLGPLWLRVMLRLAPRWVLVRAVRKMVAGEGEDLLEGLPTVRHDLRIVEEGSANLTRFGALRGHVLLIGGTWSPSYLTGGLYALADLLPHAEKILVDRAHHFSATESPRLLVPALKGFLGA</sequence>
<feature type="region of interest" description="Disordered" evidence="1">
    <location>
        <begin position="1"/>
        <end position="24"/>
    </location>
</feature>
<gene>
    <name evidence="3" type="ORF">C8D88_102152</name>
</gene>
<dbReference type="InterPro" id="IPR050471">
    <property type="entry name" value="AB_hydrolase"/>
</dbReference>
<name>A0A316I917_9PSEU</name>
<dbReference type="PANTHER" id="PTHR43433">
    <property type="entry name" value="HYDROLASE, ALPHA/BETA FOLD FAMILY PROTEIN"/>
    <property type="match status" value="1"/>
</dbReference>
<dbReference type="PANTHER" id="PTHR43433:SF5">
    <property type="entry name" value="AB HYDROLASE-1 DOMAIN-CONTAINING PROTEIN"/>
    <property type="match status" value="1"/>
</dbReference>
<evidence type="ECO:0000313" key="3">
    <source>
        <dbReference type="EMBL" id="PWK88886.1"/>
    </source>
</evidence>